<accession>D6XY79</accession>
<dbReference type="PROSITE" id="PS50995">
    <property type="entry name" value="HTH_MARR_2"/>
    <property type="match status" value="1"/>
</dbReference>
<evidence type="ECO:0000313" key="11">
    <source>
        <dbReference type="Proteomes" id="UP000000271"/>
    </source>
</evidence>
<comment type="similarity">
    <text evidence="6">Belongs to the SarZ family.</text>
</comment>
<dbReference type="PANTHER" id="PTHR42756">
    <property type="entry name" value="TRANSCRIPTIONAL REGULATOR, MARR"/>
    <property type="match status" value="1"/>
</dbReference>
<dbReference type="Proteomes" id="UP000000271">
    <property type="component" value="Chromosome"/>
</dbReference>
<dbReference type="Gene3D" id="1.10.10.10">
    <property type="entry name" value="Winged helix-like DNA-binding domain superfamily/Winged helix DNA-binding domain"/>
    <property type="match status" value="1"/>
</dbReference>
<dbReference type="Pfam" id="PF22381">
    <property type="entry name" value="Staph_reg_Sar_Rot"/>
    <property type="match status" value="1"/>
</dbReference>
<dbReference type="PRINTS" id="PR00598">
    <property type="entry name" value="HTHMARR"/>
</dbReference>
<evidence type="ECO:0000256" key="2">
    <source>
        <dbReference type="ARBA" id="ARBA00022490"/>
    </source>
</evidence>
<reference evidence="10" key="1">
    <citation type="submission" date="2009-10" db="EMBL/GenBank/DDBJ databases">
        <title>Complete sequence of Bacillus selenitireducens MLS10.</title>
        <authorList>
            <consortium name="US DOE Joint Genome Institute"/>
            <person name="Lucas S."/>
            <person name="Copeland A."/>
            <person name="Lapidus A."/>
            <person name="Glavina del Rio T."/>
            <person name="Dalin E."/>
            <person name="Tice H."/>
            <person name="Bruce D."/>
            <person name="Goodwin L."/>
            <person name="Pitluck S."/>
            <person name="Sims D."/>
            <person name="Brettin T."/>
            <person name="Detter J.C."/>
            <person name="Han C."/>
            <person name="Larimer F."/>
            <person name="Land M."/>
            <person name="Hauser L."/>
            <person name="Kyrpides N."/>
            <person name="Ovchinnikova G."/>
            <person name="Stolz J."/>
        </authorList>
    </citation>
    <scope>NUCLEOTIDE SEQUENCE [LARGE SCALE GENOMIC DNA]</scope>
    <source>
        <strain evidence="10">MLS10</strain>
    </source>
</reference>
<evidence type="ECO:0000256" key="7">
    <source>
        <dbReference type="ARBA" id="ARBA00047188"/>
    </source>
</evidence>
<keyword evidence="11" id="KW-1185">Reference proteome</keyword>
<evidence type="ECO:0000256" key="4">
    <source>
        <dbReference type="ARBA" id="ARBA00023125"/>
    </source>
</evidence>
<sequence length="154" mass="17696">MSISDKQLVLEEQLSFILYLCSKETIKRYKSYLDPLGITYTQYLALLVLWNENGVTVNELSRKLYLDSGTLTPLMKKLQTKELVERLRDPEDERVVRLFLTEKGQQLKEQVRHIPGEILDSTGVPAEEASEILETLKSVLERTTNTSFGTDETK</sequence>
<dbReference type="GO" id="GO:0003700">
    <property type="term" value="F:DNA-binding transcription factor activity"/>
    <property type="evidence" value="ECO:0007669"/>
    <property type="project" value="InterPro"/>
</dbReference>
<protein>
    <recommendedName>
        <fullName evidence="7">HTH-type transcriptional regulator SarZ</fullName>
    </recommendedName>
    <alternativeName>
        <fullName evidence="8">Staphylococcal accessory regulator Z</fullName>
    </alternativeName>
</protein>
<evidence type="ECO:0000256" key="8">
    <source>
        <dbReference type="ARBA" id="ARBA00047207"/>
    </source>
</evidence>
<dbReference type="PANTHER" id="PTHR42756:SF1">
    <property type="entry name" value="TRANSCRIPTIONAL REPRESSOR OF EMRAB OPERON"/>
    <property type="match status" value="1"/>
</dbReference>
<keyword evidence="5" id="KW-0804">Transcription</keyword>
<dbReference type="InterPro" id="IPR055166">
    <property type="entry name" value="Transc_reg_Sar_Rot_HTH"/>
</dbReference>
<evidence type="ECO:0000256" key="1">
    <source>
        <dbReference type="ARBA" id="ARBA00004496"/>
    </source>
</evidence>
<dbReference type="SMART" id="SM00347">
    <property type="entry name" value="HTH_MARR"/>
    <property type="match status" value="1"/>
</dbReference>
<dbReference type="AlphaFoldDB" id="D6XY79"/>
<evidence type="ECO:0000313" key="10">
    <source>
        <dbReference type="EMBL" id="ADH98152.1"/>
    </source>
</evidence>
<evidence type="ECO:0000256" key="6">
    <source>
        <dbReference type="ARBA" id="ARBA00046337"/>
    </source>
</evidence>
<dbReference type="SUPFAM" id="SSF46785">
    <property type="entry name" value="Winged helix' DNA-binding domain"/>
    <property type="match status" value="1"/>
</dbReference>
<dbReference type="HOGENOM" id="CLU_083287_3_2_9"/>
<name>D6XY79_BACIE</name>
<keyword evidence="2" id="KW-0963">Cytoplasm</keyword>
<dbReference type="KEGG" id="bse:Bsel_0616"/>
<dbReference type="EMBL" id="CP001791">
    <property type="protein sequence ID" value="ADH98152.1"/>
    <property type="molecule type" value="Genomic_DNA"/>
</dbReference>
<evidence type="ECO:0000259" key="9">
    <source>
        <dbReference type="PROSITE" id="PS50995"/>
    </source>
</evidence>
<proteinExistence type="inferred from homology"/>
<dbReference type="FunFam" id="1.10.10.10:FF:000163">
    <property type="entry name" value="MarR family transcriptional regulator"/>
    <property type="match status" value="1"/>
</dbReference>
<evidence type="ECO:0000256" key="3">
    <source>
        <dbReference type="ARBA" id="ARBA00023015"/>
    </source>
</evidence>
<dbReference type="InterPro" id="IPR000835">
    <property type="entry name" value="HTH_MarR-typ"/>
</dbReference>
<gene>
    <name evidence="10" type="ordered locus">Bsel_0616</name>
</gene>
<dbReference type="GO" id="GO:0005737">
    <property type="term" value="C:cytoplasm"/>
    <property type="evidence" value="ECO:0007669"/>
    <property type="project" value="UniProtKB-SubCell"/>
</dbReference>
<keyword evidence="3" id="KW-0805">Transcription regulation</keyword>
<keyword evidence="4" id="KW-0238">DNA-binding</keyword>
<dbReference type="GO" id="GO:0003677">
    <property type="term" value="F:DNA binding"/>
    <property type="evidence" value="ECO:0007669"/>
    <property type="project" value="UniProtKB-KW"/>
</dbReference>
<organism evidence="10 11">
    <name type="scientific">Bacillus selenitireducens (strain ATCC 700615 / DSM 15326 / MLS10)</name>
    <dbReference type="NCBI Taxonomy" id="439292"/>
    <lineage>
        <taxon>Bacteria</taxon>
        <taxon>Bacillati</taxon>
        <taxon>Bacillota</taxon>
        <taxon>Bacilli</taxon>
        <taxon>Bacillales</taxon>
        <taxon>Bacillaceae</taxon>
        <taxon>Salisediminibacterium</taxon>
    </lineage>
</organism>
<dbReference type="RefSeq" id="WP_013171581.1">
    <property type="nucleotide sequence ID" value="NC_014219.1"/>
</dbReference>
<comment type="subcellular location">
    <subcellularLocation>
        <location evidence="1">Cytoplasm</location>
    </subcellularLocation>
</comment>
<dbReference type="eggNOG" id="COG1846">
    <property type="taxonomic scope" value="Bacteria"/>
</dbReference>
<dbReference type="InterPro" id="IPR036390">
    <property type="entry name" value="WH_DNA-bd_sf"/>
</dbReference>
<evidence type="ECO:0000256" key="5">
    <source>
        <dbReference type="ARBA" id="ARBA00023163"/>
    </source>
</evidence>
<dbReference type="InterPro" id="IPR036388">
    <property type="entry name" value="WH-like_DNA-bd_sf"/>
</dbReference>
<feature type="domain" description="HTH marR-type" evidence="9">
    <location>
        <begin position="11"/>
        <end position="141"/>
    </location>
</feature>
<dbReference type="STRING" id="439292.Bsel_0616"/>